<dbReference type="RefSeq" id="WP_148898423.1">
    <property type="nucleotide sequence ID" value="NZ_VNHY01000002.1"/>
</dbReference>
<proteinExistence type="predicted"/>
<dbReference type="InterPro" id="IPR052934">
    <property type="entry name" value="Methyl-DNA_Rec/Restrict_Enz"/>
</dbReference>
<dbReference type="InterPro" id="IPR003593">
    <property type="entry name" value="AAA+_ATPase"/>
</dbReference>
<comment type="caution">
    <text evidence="2">The sequence shown here is derived from an EMBL/GenBank/DDBJ whole genome shotgun (WGS) entry which is preliminary data.</text>
</comment>
<dbReference type="Pfam" id="PF07728">
    <property type="entry name" value="AAA_5"/>
    <property type="match status" value="1"/>
</dbReference>
<sequence>MDSLIELCTKSYNSEHWSEESEKAFDELFGSNGGRYSLRAQKDIQFRTPAAKTPFSAIIHESNPTSGGYSGMSFVIFPVEDGPAMIAMGVGTQGLSPDENIIGKPGHSRKINAIVRWLNEQYSGNEPIAWAKKDAVRTDITVPQNVVNAHPKYKNIFDRYGKEIYGFCIANDEVADKALKVFLDFNFEERGYTPLSAAEDEFKEIKSNYFSYLMPTVTQQKIGNLLRQRKYVVLQGPPGTGKTRLANKLLEEDYDNEGMTIQFHPNITYENFIGGLFPTSTGTELGLNFSISRGHLLDAVEQAYQTEENVLLVIDEINRADLAKVLGEAIYGLEPYEDRTIQLPYDFGGEVGQELTFPDNLHILGTMNTADRSIAILDVAIRRRFAFLNMWPQVEVVEEKGNEMTKEAYQKLLSIFINYASEDSFDLMPGHSYFIAHEDVDAATQMQTNLIPLLKEYLSQGYVANFADAIHAYIQEIEQL</sequence>
<dbReference type="GO" id="GO:0016887">
    <property type="term" value="F:ATP hydrolysis activity"/>
    <property type="evidence" value="ECO:0007669"/>
    <property type="project" value="InterPro"/>
</dbReference>
<protein>
    <submittedName>
        <fullName evidence="2">5-methylcytosine-specific restriction enzyme B</fullName>
    </submittedName>
</protein>
<dbReference type="OrthoDB" id="9781481at2"/>
<dbReference type="SUPFAM" id="SSF52540">
    <property type="entry name" value="P-loop containing nucleoside triphosphate hydrolases"/>
    <property type="match status" value="1"/>
</dbReference>
<feature type="domain" description="AAA+ ATPase" evidence="1">
    <location>
        <begin position="228"/>
        <end position="395"/>
    </location>
</feature>
<evidence type="ECO:0000313" key="3">
    <source>
        <dbReference type="Proteomes" id="UP000324595"/>
    </source>
</evidence>
<reference evidence="2 3" key="1">
    <citation type="submission" date="2019-07" db="EMBL/GenBank/DDBJ databases">
        <title>Genomic Encyclopedia of Archaeal and Bacterial Type Strains, Phase II (KMG-II): from individual species to whole genera.</title>
        <authorList>
            <person name="Goeker M."/>
        </authorList>
    </citation>
    <scope>NUCLEOTIDE SEQUENCE [LARGE SCALE GENOMIC DNA]</scope>
    <source>
        <strain evidence="2 3">DSM 21935</strain>
    </source>
</reference>
<evidence type="ECO:0000259" key="1">
    <source>
        <dbReference type="SMART" id="SM00382"/>
    </source>
</evidence>
<dbReference type="GO" id="GO:0005524">
    <property type="term" value="F:ATP binding"/>
    <property type="evidence" value="ECO:0007669"/>
    <property type="project" value="InterPro"/>
</dbReference>
<organism evidence="2 3">
    <name type="scientific">Fodinibius salinus</name>
    <dbReference type="NCBI Taxonomy" id="860790"/>
    <lineage>
        <taxon>Bacteria</taxon>
        <taxon>Pseudomonadati</taxon>
        <taxon>Balneolota</taxon>
        <taxon>Balneolia</taxon>
        <taxon>Balneolales</taxon>
        <taxon>Balneolaceae</taxon>
        <taxon>Fodinibius</taxon>
    </lineage>
</organism>
<dbReference type="PANTHER" id="PTHR37291:SF1">
    <property type="entry name" value="TYPE IV METHYL-DIRECTED RESTRICTION ENZYME ECOKMCRB SUBUNIT"/>
    <property type="match status" value="1"/>
</dbReference>
<gene>
    <name evidence="2" type="ORF">LX73_1049</name>
</gene>
<evidence type="ECO:0000313" key="2">
    <source>
        <dbReference type="EMBL" id="TYP93348.1"/>
    </source>
</evidence>
<dbReference type="InterPro" id="IPR011704">
    <property type="entry name" value="ATPase_dyneun-rel_AAA"/>
</dbReference>
<accession>A0A5D3YIM7</accession>
<dbReference type="PANTHER" id="PTHR37291">
    <property type="entry name" value="5-METHYLCYTOSINE-SPECIFIC RESTRICTION ENZYME B"/>
    <property type="match status" value="1"/>
</dbReference>
<name>A0A5D3YIM7_9BACT</name>
<dbReference type="Proteomes" id="UP000324595">
    <property type="component" value="Unassembled WGS sequence"/>
</dbReference>
<keyword evidence="3" id="KW-1185">Reference proteome</keyword>
<dbReference type="AlphaFoldDB" id="A0A5D3YIM7"/>
<dbReference type="Gene3D" id="3.40.50.300">
    <property type="entry name" value="P-loop containing nucleotide triphosphate hydrolases"/>
    <property type="match status" value="1"/>
</dbReference>
<dbReference type="InterPro" id="IPR027417">
    <property type="entry name" value="P-loop_NTPase"/>
</dbReference>
<dbReference type="EMBL" id="VNHY01000002">
    <property type="protein sequence ID" value="TYP93348.1"/>
    <property type="molecule type" value="Genomic_DNA"/>
</dbReference>
<dbReference type="SMART" id="SM00382">
    <property type="entry name" value="AAA"/>
    <property type="match status" value="1"/>
</dbReference>